<feature type="region of interest" description="Disordered" evidence="3">
    <location>
        <begin position="382"/>
        <end position="401"/>
    </location>
</feature>
<dbReference type="InterPro" id="IPR050955">
    <property type="entry name" value="Plant_Biomass_Hydrol_Est"/>
</dbReference>
<feature type="domain" description="GH29D-like beta-sandwich" evidence="4">
    <location>
        <begin position="362"/>
        <end position="427"/>
    </location>
</feature>
<dbReference type="SUPFAM" id="SSF53474">
    <property type="entry name" value="alpha/beta-Hydrolases"/>
    <property type="match status" value="2"/>
</dbReference>
<evidence type="ECO:0000259" key="4">
    <source>
        <dbReference type="Pfam" id="PF13290"/>
    </source>
</evidence>
<evidence type="ECO:0000313" key="5">
    <source>
        <dbReference type="EMBL" id="SMB99169.1"/>
    </source>
</evidence>
<dbReference type="GO" id="GO:0016787">
    <property type="term" value="F:hydrolase activity"/>
    <property type="evidence" value="ECO:0007669"/>
    <property type="project" value="UniProtKB-KW"/>
</dbReference>
<organism evidence="5 6">
    <name type="scientific">Thermanaeromonas toyohensis ToBE</name>
    <dbReference type="NCBI Taxonomy" id="698762"/>
    <lineage>
        <taxon>Bacteria</taxon>
        <taxon>Bacillati</taxon>
        <taxon>Bacillota</taxon>
        <taxon>Clostridia</taxon>
        <taxon>Neomoorellales</taxon>
        <taxon>Neomoorellaceae</taxon>
        <taxon>Thermanaeromonas</taxon>
    </lineage>
</organism>
<dbReference type="Proteomes" id="UP000192569">
    <property type="component" value="Chromosome I"/>
</dbReference>
<evidence type="ECO:0000256" key="2">
    <source>
        <dbReference type="ARBA" id="ARBA00022801"/>
    </source>
</evidence>
<reference evidence="5 6" key="1">
    <citation type="submission" date="2017-04" db="EMBL/GenBank/DDBJ databases">
        <authorList>
            <person name="Afonso C.L."/>
            <person name="Miller P.J."/>
            <person name="Scott M.A."/>
            <person name="Spackman E."/>
            <person name="Goraichik I."/>
            <person name="Dimitrov K.M."/>
            <person name="Suarez D.L."/>
            <person name="Swayne D.E."/>
        </authorList>
    </citation>
    <scope>NUCLEOTIDE SEQUENCE [LARGE SCALE GENOMIC DNA]</scope>
    <source>
        <strain evidence="5 6">ToBE</strain>
    </source>
</reference>
<feature type="compositionally biased region" description="Polar residues" evidence="3">
    <location>
        <begin position="342"/>
        <end position="361"/>
    </location>
</feature>
<accession>A0A1W1W0M1</accession>
<sequence length="614" mass="65517">MFRLKARVPRVLSCVVALLIVFTTFMGLEVIGPSNLKPAYAGTFVTKTYTDGRIYKVYIPTGYQSGIPVPLVVMLHGCTQDPDQFAAGTQMNSIAEQNNFIVVYPDQPSSSHPNKCWHWFDPFHQSRGSGEPSVIAGIVNQVKSEYTIDDNRIYIAGLSAGAAMAVIMGATYPDVFAAIGVHSGLEYKAATSEINAWNAMFQGGPDPNQQGTVAYNAMGSYKRVVPTIVFHGTSDYTVYPINGHQVLSQWAQTNDLASDGIDNNNIDDVADATISGSVPNGRSYTRYVYKDNYGAVIMEKYMVDGMGHAWSGGSTSGSYTDPKGPNASQIMWEFFRDHPKNGGSSTPPSGNDTTPPVTTASPPGGTYVGPVTVSLSTNEPATTYYTTDGTTPTTSSPKYTGPITISNTTTLKFFSVDTAGNQEAVKSETYIIDPNSGSSFSSISSEDGYVGALLADGMSTSVHKVGDKGMYNTDTYRVILSFDTSSLPDNVTITGAKLRIYRKSLSGTVNSISVDIVRGYFGSSSALEQSDYNAPVSANAANGALAVATVAPPGADNAYVDIAIPANALEFINKTGRTQFRLRASTPADFVSDVLEIYGGESSTYAPKLVVNYQ</sequence>
<dbReference type="GO" id="GO:0005576">
    <property type="term" value="C:extracellular region"/>
    <property type="evidence" value="ECO:0007669"/>
    <property type="project" value="InterPro"/>
</dbReference>
<dbReference type="PANTHER" id="PTHR43037:SF1">
    <property type="entry name" value="BLL1128 PROTEIN"/>
    <property type="match status" value="1"/>
</dbReference>
<dbReference type="RefSeq" id="WP_084666479.1">
    <property type="nucleotide sequence ID" value="NZ_LT838272.1"/>
</dbReference>
<feature type="region of interest" description="Disordered" evidence="3">
    <location>
        <begin position="336"/>
        <end position="371"/>
    </location>
</feature>
<name>A0A1W1W0M1_9FIRM</name>
<dbReference type="AlphaFoldDB" id="A0A1W1W0M1"/>
<keyword evidence="6" id="KW-1185">Reference proteome</keyword>
<dbReference type="Pfam" id="PF13290">
    <property type="entry name" value="CHB_HEX_C_1"/>
    <property type="match status" value="1"/>
</dbReference>
<dbReference type="Gene3D" id="3.40.50.1820">
    <property type="entry name" value="alpha/beta hydrolase"/>
    <property type="match status" value="1"/>
</dbReference>
<dbReference type="PANTHER" id="PTHR43037">
    <property type="entry name" value="UNNAMED PRODUCT-RELATED"/>
    <property type="match status" value="1"/>
</dbReference>
<protein>
    <submittedName>
        <fullName evidence="5">Esterase, PHB depolymerase family</fullName>
    </submittedName>
</protein>
<dbReference type="EMBL" id="LT838272">
    <property type="protein sequence ID" value="SMB99169.1"/>
    <property type="molecule type" value="Genomic_DNA"/>
</dbReference>
<proteinExistence type="predicted"/>
<evidence type="ECO:0000256" key="3">
    <source>
        <dbReference type="SAM" id="MobiDB-lite"/>
    </source>
</evidence>
<dbReference type="NCBIfam" id="TIGR01840">
    <property type="entry name" value="esterase_phb"/>
    <property type="match status" value="1"/>
</dbReference>
<dbReference type="InterPro" id="IPR010126">
    <property type="entry name" value="Esterase_phb"/>
</dbReference>
<dbReference type="NCBIfam" id="NF033679">
    <property type="entry name" value="DNRLRE_dom"/>
    <property type="match status" value="1"/>
</dbReference>
<evidence type="ECO:0000313" key="6">
    <source>
        <dbReference type="Proteomes" id="UP000192569"/>
    </source>
</evidence>
<dbReference type="InterPro" id="IPR059177">
    <property type="entry name" value="GH29D-like_dom"/>
</dbReference>
<dbReference type="InterPro" id="IPR029058">
    <property type="entry name" value="AB_hydrolase_fold"/>
</dbReference>
<keyword evidence="1" id="KW-0732">Signal</keyword>
<evidence type="ECO:0000256" key="1">
    <source>
        <dbReference type="ARBA" id="ARBA00022729"/>
    </source>
</evidence>
<gene>
    <name evidence="5" type="ORF">SAMN00808754_2779</name>
</gene>
<dbReference type="STRING" id="698762.SAMN00808754_2779"/>
<keyword evidence="2" id="KW-0378">Hydrolase</keyword>
<dbReference type="Pfam" id="PF10503">
    <property type="entry name" value="Esterase_PHB"/>
    <property type="match status" value="1"/>
</dbReference>
<feature type="compositionally biased region" description="Low complexity" evidence="3">
    <location>
        <begin position="382"/>
        <end position="397"/>
    </location>
</feature>